<evidence type="ECO:0000256" key="1">
    <source>
        <dbReference type="ARBA" id="ARBA00005595"/>
    </source>
</evidence>
<evidence type="ECO:0000313" key="3">
    <source>
        <dbReference type="EMBL" id="KAL0638742.1"/>
    </source>
</evidence>
<feature type="region of interest" description="Disordered" evidence="2">
    <location>
        <begin position="295"/>
        <end position="354"/>
    </location>
</feature>
<dbReference type="Pfam" id="PF04502">
    <property type="entry name" value="Saf4_Yju2"/>
    <property type="match status" value="1"/>
</dbReference>
<evidence type="ECO:0000256" key="2">
    <source>
        <dbReference type="SAM" id="MobiDB-lite"/>
    </source>
</evidence>
<comment type="caution">
    <text evidence="3">The sequence shown here is derived from an EMBL/GenBank/DDBJ whole genome shotgun (WGS) entry which is preliminary data.</text>
</comment>
<keyword evidence="4" id="KW-1185">Reference proteome</keyword>
<dbReference type="Proteomes" id="UP001447188">
    <property type="component" value="Unassembled WGS sequence"/>
</dbReference>
<gene>
    <name evidence="3" type="primary">saf4</name>
    <name evidence="3" type="ORF">Q9L58_002166</name>
</gene>
<comment type="similarity">
    <text evidence="1">Belongs to the CWC16 family.</text>
</comment>
<proteinExistence type="inferred from homology"/>
<accession>A0ABR3GSP9</accession>
<feature type="compositionally biased region" description="Polar residues" evidence="2">
    <location>
        <begin position="308"/>
        <end position="327"/>
    </location>
</feature>
<evidence type="ECO:0000313" key="4">
    <source>
        <dbReference type="Proteomes" id="UP001447188"/>
    </source>
</evidence>
<dbReference type="InterPro" id="IPR007590">
    <property type="entry name" value="Saf4/Yju2"/>
</dbReference>
<dbReference type="EMBL" id="JBBBZM010000018">
    <property type="protein sequence ID" value="KAL0638742.1"/>
    <property type="molecule type" value="Genomic_DNA"/>
</dbReference>
<feature type="region of interest" description="Disordered" evidence="2">
    <location>
        <begin position="242"/>
        <end position="276"/>
    </location>
</feature>
<organism evidence="3 4">
    <name type="scientific">Discina gigas</name>
    <dbReference type="NCBI Taxonomy" id="1032678"/>
    <lineage>
        <taxon>Eukaryota</taxon>
        <taxon>Fungi</taxon>
        <taxon>Dikarya</taxon>
        <taxon>Ascomycota</taxon>
        <taxon>Pezizomycotina</taxon>
        <taxon>Pezizomycetes</taxon>
        <taxon>Pezizales</taxon>
        <taxon>Discinaceae</taxon>
        <taxon>Discina</taxon>
    </lineage>
</organism>
<sequence length="354" mass="39270">MQGFNMGRYVPPEHEGVISGNKLNKKKPPGFHGNTQTVRFEMPFSIFCLHCDGHIAQGVRFNAEKKKIGKYYTTPIFSFRMKHAACSNWMEIQTDPKNTTYIAAEGAKRQAMNTELDVGAIRIRDPDEISRLEDPFAKAEKGVIDKTEAKQGAERIVELQNLSDRLWQDPYEHSRKMRRIFRAERKDLQAKSAATKAIRDRAGLAIELLDEIPEDAQRAKMVEFGPDYSQRIKQAHSRPLFAISGPVGQSSPKSSSGKTKAQITADATREKLQSELRQNTRARVDPFLILDKPRPVLGPKLTKRKQTDGGSTVNGESDRQGTGTTVGKTPVASSVGCLQPGVSLGLDGYDSDLG</sequence>
<protein>
    <submittedName>
        <fullName evidence="3">Protein saf4</fullName>
    </submittedName>
</protein>
<feature type="compositionally biased region" description="Polar residues" evidence="2">
    <location>
        <begin position="247"/>
        <end position="262"/>
    </location>
</feature>
<dbReference type="PANTHER" id="PTHR12111">
    <property type="entry name" value="SPLICING FACTOR YJU2"/>
    <property type="match status" value="1"/>
</dbReference>
<reference evidence="3 4" key="1">
    <citation type="submission" date="2024-02" db="EMBL/GenBank/DDBJ databases">
        <title>Discinaceae phylogenomics.</title>
        <authorList>
            <person name="Dirks A.C."/>
            <person name="James T.Y."/>
        </authorList>
    </citation>
    <scope>NUCLEOTIDE SEQUENCE [LARGE SCALE GENOMIC DNA]</scope>
    <source>
        <strain evidence="3 4">ACD0624</strain>
    </source>
</reference>
<dbReference type="PANTHER" id="PTHR12111:SF2">
    <property type="entry name" value="SPLICING FACTOR YJU2B-RELATED"/>
    <property type="match status" value="1"/>
</dbReference>
<name>A0ABR3GSP9_9PEZI</name>